<dbReference type="Proteomes" id="UP000001444">
    <property type="component" value="Chromosome"/>
</dbReference>
<reference evidence="2 3" key="1">
    <citation type="journal article" date="2010" name="Mol. Plant Microbe Interact.">
        <title>Streptomyces scabies 87-22 contains a coronafacic acid-like biosynthetic cluster that contributes to plant-microbe interactions.</title>
        <authorList>
            <person name="Bignell D.R."/>
            <person name="Seipke R.F."/>
            <person name="Huguet-Tapia J.C."/>
            <person name="Chambers A.H."/>
            <person name="Parry R.J."/>
            <person name="Loria R."/>
        </authorList>
    </citation>
    <scope>NUCLEOTIDE SEQUENCE [LARGE SCALE GENOMIC DNA]</scope>
    <source>
        <strain evidence="2 3">87.22</strain>
    </source>
</reference>
<keyword evidence="1" id="KW-0472">Membrane</keyword>
<name>C9ZFA7_STRSW</name>
<protein>
    <submittedName>
        <fullName evidence="2">Putative secreted protein</fullName>
    </submittedName>
</protein>
<dbReference type="HOGENOM" id="CLU_2977503_0_0_11"/>
<dbReference type="GeneID" id="55648252"/>
<gene>
    <name evidence="2" type="ordered locus">SCAB_48421</name>
</gene>
<proteinExistence type="predicted"/>
<accession>C9ZFA7</accession>
<keyword evidence="1" id="KW-0812">Transmembrane</keyword>
<dbReference type="AlphaFoldDB" id="C9ZFA7"/>
<evidence type="ECO:0000256" key="1">
    <source>
        <dbReference type="SAM" id="Phobius"/>
    </source>
</evidence>
<dbReference type="STRING" id="680198.SCAB_48421"/>
<evidence type="ECO:0000313" key="3">
    <source>
        <dbReference type="Proteomes" id="UP000001444"/>
    </source>
</evidence>
<feature type="transmembrane region" description="Helical" evidence="1">
    <location>
        <begin position="30"/>
        <end position="49"/>
    </location>
</feature>
<dbReference type="RefSeq" id="WP_013002481.1">
    <property type="nucleotide sequence ID" value="NC_013929.1"/>
</dbReference>
<sequence length="58" mass="6121">MMRIVFGALLGLLVTYPSLASVVLAVAVAVASQPVVLAFAAGVIAWPRITRRIRGWTA</sequence>
<keyword evidence="3" id="KW-1185">Reference proteome</keyword>
<dbReference type="KEGG" id="scb:SCAB_48421"/>
<evidence type="ECO:0000313" key="2">
    <source>
        <dbReference type="EMBL" id="CBG71893.1"/>
    </source>
</evidence>
<dbReference type="EMBL" id="FN554889">
    <property type="protein sequence ID" value="CBG71893.1"/>
    <property type="molecule type" value="Genomic_DNA"/>
</dbReference>
<dbReference type="eggNOG" id="ENOG5031Y93">
    <property type="taxonomic scope" value="Bacteria"/>
</dbReference>
<keyword evidence="1" id="KW-1133">Transmembrane helix</keyword>
<organism evidence="2 3">
    <name type="scientific">Streptomyces scabiei (strain 87.22)</name>
    <dbReference type="NCBI Taxonomy" id="680198"/>
    <lineage>
        <taxon>Bacteria</taxon>
        <taxon>Bacillati</taxon>
        <taxon>Actinomycetota</taxon>
        <taxon>Actinomycetes</taxon>
        <taxon>Kitasatosporales</taxon>
        <taxon>Streptomycetaceae</taxon>
        <taxon>Streptomyces</taxon>
    </lineage>
</organism>